<keyword evidence="2" id="KW-1185">Reference proteome</keyword>
<dbReference type="PANTHER" id="PTHR34853:SF1">
    <property type="entry name" value="LIPASE 5"/>
    <property type="match status" value="1"/>
</dbReference>
<accession>A0A7I9XHF6</accession>
<dbReference type="AlphaFoldDB" id="A0A7I9XHF6"/>
<protein>
    <submittedName>
        <fullName evidence="1">Lipase</fullName>
    </submittedName>
</protein>
<proteinExistence type="predicted"/>
<dbReference type="PANTHER" id="PTHR34853">
    <property type="match status" value="1"/>
</dbReference>
<dbReference type="SUPFAM" id="SSF53474">
    <property type="entry name" value="alpha/beta-Hydrolases"/>
    <property type="match status" value="1"/>
</dbReference>
<dbReference type="InterPro" id="IPR005152">
    <property type="entry name" value="Lipase_secreted"/>
</dbReference>
<evidence type="ECO:0000313" key="1">
    <source>
        <dbReference type="EMBL" id="GFG69409.1"/>
    </source>
</evidence>
<name>A0A7I9XHF6_9MYCO</name>
<dbReference type="GO" id="GO:0004806">
    <property type="term" value="F:triacylglycerol lipase activity"/>
    <property type="evidence" value="ECO:0007669"/>
    <property type="project" value="InterPro"/>
</dbReference>
<dbReference type="Proteomes" id="UP000465263">
    <property type="component" value="Unassembled WGS sequence"/>
</dbReference>
<dbReference type="PIRSF" id="PIRSF029171">
    <property type="entry name" value="Esterase_LipA"/>
    <property type="match status" value="1"/>
</dbReference>
<dbReference type="Gene3D" id="3.40.50.1820">
    <property type="entry name" value="alpha/beta hydrolase"/>
    <property type="match status" value="1"/>
</dbReference>
<organism evidence="1 2">
    <name type="scientific">Mycolicibacter senuensis</name>
    <dbReference type="NCBI Taxonomy" id="386913"/>
    <lineage>
        <taxon>Bacteria</taxon>
        <taxon>Bacillati</taxon>
        <taxon>Actinomycetota</taxon>
        <taxon>Actinomycetes</taxon>
        <taxon>Mycobacteriales</taxon>
        <taxon>Mycobacteriaceae</taxon>
        <taxon>Mycolicibacter</taxon>
    </lineage>
</organism>
<sequence>MSDWILNTFLSDNGGMDLDNLARETSVEWIGQAPHQPLSAGDRPLRPAEDPFYEPPAGFQHAVAGTVLRSREVDLAFLGLIPQQLVATQLLYRTVDRNNVPQAAVTTVLVPADRDRNRPCPIVSYQCAIDAVDSRCFPSYALRRRARGYGSFTQLEFVLIVAALEQGWAVSIPDHEGRDGHWGAPYEPGYCVLDGVRAALGAEQLGLSRDAPVGLWGYSGGGLATGWAAEVGGDYAPELNIVGAVLGSPVGDLGHTFLGLDGTFFSGLPAVMIATLAKVYPDLQKVIDDHATAEGKALMRSLESMTTVGAIMRMHHKSLGEFIDQPLQDLVELPAVQHVFEDTKLGNHAPKPPVLMLQAVHDQVISVVHIDHLAEAYIAAGARLTYHRDPFSEHISLHPLSAPMVLDWLRDRFAGRPLPAGAVQSQWPTLLNPKTYLGLARLGLVAARVVTGGALRRLPL</sequence>
<dbReference type="Pfam" id="PF03583">
    <property type="entry name" value="LIP"/>
    <property type="match status" value="1"/>
</dbReference>
<dbReference type="InterPro" id="IPR029058">
    <property type="entry name" value="AB_hydrolase_fold"/>
</dbReference>
<reference evidence="1 2" key="1">
    <citation type="journal article" date="2019" name="Emerg. Microbes Infect.">
        <title>Comprehensive subspecies identification of 175 nontuberculous mycobacteria species based on 7547 genomic profiles.</title>
        <authorList>
            <person name="Matsumoto Y."/>
            <person name="Kinjo T."/>
            <person name="Motooka D."/>
            <person name="Nabeya D."/>
            <person name="Jung N."/>
            <person name="Uechi K."/>
            <person name="Horii T."/>
            <person name="Iida T."/>
            <person name="Fujita J."/>
            <person name="Nakamura S."/>
        </authorList>
    </citation>
    <scope>NUCLEOTIDE SEQUENCE [LARGE SCALE GENOMIC DNA]</scope>
    <source>
        <strain evidence="1 2">JCM 16017</strain>
    </source>
</reference>
<gene>
    <name evidence="1" type="ORF">MSEN_11290</name>
</gene>
<comment type="caution">
    <text evidence="1">The sequence shown here is derived from an EMBL/GenBank/DDBJ whole genome shotgun (WGS) entry which is preliminary data.</text>
</comment>
<evidence type="ECO:0000313" key="2">
    <source>
        <dbReference type="Proteomes" id="UP000465263"/>
    </source>
</evidence>
<dbReference type="GO" id="GO:0016042">
    <property type="term" value="P:lipid catabolic process"/>
    <property type="evidence" value="ECO:0007669"/>
    <property type="project" value="InterPro"/>
</dbReference>
<dbReference type="Gene3D" id="1.10.260.130">
    <property type="match status" value="1"/>
</dbReference>
<dbReference type="EMBL" id="BLKV01000001">
    <property type="protein sequence ID" value="GFG69409.1"/>
    <property type="molecule type" value="Genomic_DNA"/>
</dbReference>